<reference evidence="1 2" key="1">
    <citation type="journal article" date="2015" name="Genome Biol. Evol.">
        <title>Phylogenomic analyses indicate that early fungi evolved digesting cell walls of algal ancestors of land plants.</title>
        <authorList>
            <person name="Chang Y."/>
            <person name="Wang S."/>
            <person name="Sekimoto S."/>
            <person name="Aerts A.L."/>
            <person name="Choi C."/>
            <person name="Clum A."/>
            <person name="LaButti K.M."/>
            <person name="Lindquist E.A."/>
            <person name="Yee Ngan C."/>
            <person name="Ohm R.A."/>
            <person name="Salamov A.A."/>
            <person name="Grigoriev I.V."/>
            <person name="Spatafora J.W."/>
            <person name="Berbee M.L."/>
        </authorList>
    </citation>
    <scope>NUCLEOTIDE SEQUENCE [LARGE SCALE GENOMIC DNA]</scope>
    <source>
        <strain evidence="1 2">NRRL 28638</strain>
    </source>
</reference>
<dbReference type="AlphaFoldDB" id="A0A137NQ98"/>
<evidence type="ECO:0008006" key="3">
    <source>
        <dbReference type="Google" id="ProtNLM"/>
    </source>
</evidence>
<feature type="non-terminal residue" evidence="1">
    <location>
        <position position="292"/>
    </location>
</feature>
<sequence length="292" mass="33012">MSHCSTLESLKGCPSNEKLNDFEADLVLKEVGQYLSRSNIRNLAFANKLSWSCLEFKIFEATKLSLKEPTKEVYEARLKDLTKGRAKFYVKELTISGCWDNSWVQYLTNFHRLNTLKLCDLEVDASILNALKINNLSLDNVKVANLTEEFTLNASSLIVSGSDLSILKYLTTSNKYNQLILTKENDQDFINFGIVIKSAKKCLTLPTLNQLKTLSIHPISSLRIIGINLEITKLTELIGSWPQTLASLEITKSILFPPSRIIPNNMTNTCLTGISLNEVDFRGFNYLEYLIK</sequence>
<name>A0A137NQ98_CONC2</name>
<dbReference type="Proteomes" id="UP000070444">
    <property type="component" value="Unassembled WGS sequence"/>
</dbReference>
<evidence type="ECO:0000313" key="1">
    <source>
        <dbReference type="EMBL" id="KXN64921.1"/>
    </source>
</evidence>
<proteinExistence type="predicted"/>
<keyword evidence="2" id="KW-1185">Reference proteome</keyword>
<organism evidence="1 2">
    <name type="scientific">Conidiobolus coronatus (strain ATCC 28846 / CBS 209.66 / NRRL 28638)</name>
    <name type="common">Delacroixia coronata</name>
    <dbReference type="NCBI Taxonomy" id="796925"/>
    <lineage>
        <taxon>Eukaryota</taxon>
        <taxon>Fungi</taxon>
        <taxon>Fungi incertae sedis</taxon>
        <taxon>Zoopagomycota</taxon>
        <taxon>Entomophthoromycotina</taxon>
        <taxon>Entomophthoromycetes</taxon>
        <taxon>Entomophthorales</taxon>
        <taxon>Ancylistaceae</taxon>
        <taxon>Conidiobolus</taxon>
    </lineage>
</organism>
<accession>A0A137NQ98</accession>
<dbReference type="EMBL" id="KQ965064">
    <property type="protein sequence ID" value="KXN64921.1"/>
    <property type="molecule type" value="Genomic_DNA"/>
</dbReference>
<protein>
    <recommendedName>
        <fullName evidence="3">RNI-like protein</fullName>
    </recommendedName>
</protein>
<gene>
    <name evidence="1" type="ORF">CONCODRAFT_13685</name>
</gene>
<evidence type="ECO:0000313" key="2">
    <source>
        <dbReference type="Proteomes" id="UP000070444"/>
    </source>
</evidence>